<dbReference type="RefSeq" id="WP_009686175.1">
    <property type="nucleotide sequence ID" value="NZ_FOPY01000020.1"/>
</dbReference>
<feature type="transmembrane region" description="Helical" evidence="5">
    <location>
        <begin position="193"/>
        <end position="215"/>
    </location>
</feature>
<feature type="transmembrane region" description="Helical" evidence="5">
    <location>
        <begin position="120"/>
        <end position="145"/>
    </location>
</feature>
<proteinExistence type="predicted"/>
<dbReference type="GeneID" id="75215558"/>
<dbReference type="GO" id="GO:0046873">
    <property type="term" value="F:metal ion transmembrane transporter activity"/>
    <property type="evidence" value="ECO:0007669"/>
    <property type="project" value="InterPro"/>
</dbReference>
<name>A0A1I3FNH1_9GAMM</name>
<reference evidence="6 7" key="1">
    <citation type="submission" date="2016-10" db="EMBL/GenBank/DDBJ databases">
        <authorList>
            <person name="de Groot N.N."/>
        </authorList>
    </citation>
    <scope>NUCLEOTIDE SEQUENCE [LARGE SCALE GENOMIC DNA]</scope>
    <source>
        <strain evidence="6 7">CGMCC 1.6848</strain>
    </source>
</reference>
<feature type="transmembrane region" description="Helical" evidence="5">
    <location>
        <begin position="166"/>
        <end position="187"/>
    </location>
</feature>
<feature type="transmembrane region" description="Helical" evidence="5">
    <location>
        <begin position="227"/>
        <end position="246"/>
    </location>
</feature>
<evidence type="ECO:0000256" key="5">
    <source>
        <dbReference type="SAM" id="Phobius"/>
    </source>
</evidence>
<dbReference type="STRING" id="442341.SAMN04487959_1204"/>
<dbReference type="Pfam" id="PF02535">
    <property type="entry name" value="Zip"/>
    <property type="match status" value="1"/>
</dbReference>
<dbReference type="Proteomes" id="UP000199040">
    <property type="component" value="Unassembled WGS sequence"/>
</dbReference>
<keyword evidence="3 5" id="KW-1133">Transmembrane helix</keyword>
<comment type="subcellular location">
    <subcellularLocation>
        <location evidence="1">Membrane</location>
        <topology evidence="1">Multi-pass membrane protein</topology>
    </subcellularLocation>
</comment>
<feature type="transmembrane region" description="Helical" evidence="5">
    <location>
        <begin position="35"/>
        <end position="56"/>
    </location>
</feature>
<keyword evidence="7" id="KW-1185">Reference proteome</keyword>
<accession>A0A1I3FNH1</accession>
<evidence type="ECO:0000256" key="3">
    <source>
        <dbReference type="ARBA" id="ARBA00022989"/>
    </source>
</evidence>
<evidence type="ECO:0000313" key="6">
    <source>
        <dbReference type="EMBL" id="SFI12805.1"/>
    </source>
</evidence>
<gene>
    <name evidence="6" type="ORF">SAMN04487959_1204</name>
</gene>
<feature type="transmembrane region" description="Helical" evidence="5">
    <location>
        <begin position="63"/>
        <end position="82"/>
    </location>
</feature>
<keyword evidence="4 5" id="KW-0472">Membrane</keyword>
<dbReference type="AlphaFoldDB" id="A0A1I3FNH1"/>
<dbReference type="EMBL" id="FOPY01000020">
    <property type="protein sequence ID" value="SFI12805.1"/>
    <property type="molecule type" value="Genomic_DNA"/>
</dbReference>
<evidence type="ECO:0000256" key="4">
    <source>
        <dbReference type="ARBA" id="ARBA00023136"/>
    </source>
</evidence>
<sequence length="253" mass="26227">MMDSIWLVLGLALLPALGNFSGGLAAEASRTTGRRLNYALHGAAGLVIAVVAVEIMPRVLENLSAWVIALAFALGGIAYVGIEKLVESLQKRQGQQGEGGQTSVWMIYIAVSIDLFSDGLLIGAGSAVSPSVAIILAAGQVLADVPEGFATIATMKDKGIPRSKRILLSASFAIPVLSAAVFAYFVLRNQPEAFKLAALTFTAGLLTVAAIEDMVSEAHESGDDTHISPLAFIGGFVLFVLVSAGLEGVVSQS</sequence>
<evidence type="ECO:0000256" key="2">
    <source>
        <dbReference type="ARBA" id="ARBA00022692"/>
    </source>
</evidence>
<dbReference type="InterPro" id="IPR003689">
    <property type="entry name" value="ZIP"/>
</dbReference>
<keyword evidence="2 5" id="KW-0812">Transmembrane</keyword>
<organism evidence="6 7">
    <name type="scientific">Modicisalibacter xianhensis</name>
    <dbReference type="NCBI Taxonomy" id="442341"/>
    <lineage>
        <taxon>Bacteria</taxon>
        <taxon>Pseudomonadati</taxon>
        <taxon>Pseudomonadota</taxon>
        <taxon>Gammaproteobacteria</taxon>
        <taxon>Oceanospirillales</taxon>
        <taxon>Halomonadaceae</taxon>
        <taxon>Modicisalibacter</taxon>
    </lineage>
</organism>
<protein>
    <submittedName>
        <fullName evidence="6">Zinc transporter, ZIP family</fullName>
    </submittedName>
</protein>
<dbReference type="GO" id="GO:0016020">
    <property type="term" value="C:membrane"/>
    <property type="evidence" value="ECO:0007669"/>
    <property type="project" value="UniProtKB-SubCell"/>
</dbReference>
<evidence type="ECO:0000256" key="1">
    <source>
        <dbReference type="ARBA" id="ARBA00004141"/>
    </source>
</evidence>
<evidence type="ECO:0000313" key="7">
    <source>
        <dbReference type="Proteomes" id="UP000199040"/>
    </source>
</evidence>